<keyword evidence="3" id="KW-1185">Reference proteome</keyword>
<evidence type="ECO:0000256" key="1">
    <source>
        <dbReference type="ARBA" id="ARBA00007189"/>
    </source>
</evidence>
<name>A0A1I0XC15_9FIRM</name>
<dbReference type="EMBL" id="FOJY01000006">
    <property type="protein sequence ID" value="SFA97966.1"/>
    <property type="molecule type" value="Genomic_DNA"/>
</dbReference>
<reference evidence="2 3" key="1">
    <citation type="submission" date="2016-10" db="EMBL/GenBank/DDBJ databases">
        <authorList>
            <person name="de Groot N.N."/>
        </authorList>
    </citation>
    <scope>NUCLEOTIDE SEQUENCE [LARGE SCALE GENOMIC DNA]</scope>
    <source>
        <strain evidence="2 3">DSM 5522</strain>
    </source>
</reference>
<evidence type="ECO:0000313" key="2">
    <source>
        <dbReference type="EMBL" id="SFA97966.1"/>
    </source>
</evidence>
<comment type="similarity">
    <text evidence="1">Belongs to the UPF0751 family.</text>
</comment>
<dbReference type="Proteomes" id="UP000198838">
    <property type="component" value="Unassembled WGS sequence"/>
</dbReference>
<dbReference type="RefSeq" id="WP_092871432.1">
    <property type="nucleotide sequence ID" value="NZ_FOJY01000006.1"/>
</dbReference>
<proteinExistence type="inferred from homology"/>
<sequence>MNVVIMGGNDCMVCRYKNLCKKYNCQAKVFTQMEASMKNRIGSPDLLVLFTGALSHKMLRCVLDEVDENETEIVRNRSGSMSALKNILETHVKAS</sequence>
<evidence type="ECO:0008006" key="4">
    <source>
        <dbReference type="Google" id="ProtNLM"/>
    </source>
</evidence>
<gene>
    <name evidence="2" type="ORF">SAMN05216249_10652</name>
</gene>
<protein>
    <recommendedName>
        <fullName evidence="4">DUF2325 domain-containing protein</fullName>
    </recommendedName>
</protein>
<dbReference type="InterPro" id="IPR016772">
    <property type="entry name" value="UCP020408"/>
</dbReference>
<organism evidence="2 3">
    <name type="scientific">Acetitomaculum ruminis DSM 5522</name>
    <dbReference type="NCBI Taxonomy" id="1120918"/>
    <lineage>
        <taxon>Bacteria</taxon>
        <taxon>Bacillati</taxon>
        <taxon>Bacillota</taxon>
        <taxon>Clostridia</taxon>
        <taxon>Lachnospirales</taxon>
        <taxon>Lachnospiraceae</taxon>
        <taxon>Acetitomaculum</taxon>
    </lineage>
</organism>
<evidence type="ECO:0000313" key="3">
    <source>
        <dbReference type="Proteomes" id="UP000198838"/>
    </source>
</evidence>
<accession>A0A1I0XC15</accession>
<dbReference type="AlphaFoldDB" id="A0A1I0XC15"/>
<dbReference type="OrthoDB" id="5396775at2"/>
<dbReference type="Pfam" id="PF10087">
    <property type="entry name" value="DUF2325"/>
    <property type="match status" value="1"/>
</dbReference>
<dbReference type="STRING" id="1120918.SAMN05216249_10652"/>